<reference evidence="7 8" key="1">
    <citation type="journal article" date="2006" name="Proc. Natl. Acad. Sci. U.S.A.">
        <title>Evolution of sensory complexity recorded in a myxobacterial genome.</title>
        <authorList>
            <person name="Goldman B.S."/>
            <person name="Nierman W.C."/>
            <person name="Kaiser D."/>
            <person name="Slater S.C."/>
            <person name="Durkin A.S."/>
            <person name="Eisen J.A."/>
            <person name="Ronning C.M."/>
            <person name="Barbazuk W.B."/>
            <person name="Blanchard M."/>
            <person name="Field C."/>
            <person name="Halling C."/>
            <person name="Hinkle G."/>
            <person name="Iartchuk O."/>
            <person name="Kim H.S."/>
            <person name="Mackenzie C."/>
            <person name="Madupu R."/>
            <person name="Miller N."/>
            <person name="Shvartsbeyn A."/>
            <person name="Sullivan S.A."/>
            <person name="Vaudin M."/>
            <person name="Wiegand R."/>
            <person name="Kaplan H.B."/>
        </authorList>
    </citation>
    <scope>NUCLEOTIDE SEQUENCE [LARGE SCALE GENOMIC DNA]</scope>
    <source>
        <strain evidence="8">DK1622</strain>
    </source>
</reference>
<dbReference type="eggNOG" id="COG1310">
    <property type="taxonomic scope" value="Bacteria"/>
</dbReference>
<evidence type="ECO:0000256" key="2">
    <source>
        <dbReference type="ARBA" id="ARBA00022723"/>
    </source>
</evidence>
<organism evidence="7 8">
    <name type="scientific">Myxococcus xanthus (strain DK1622)</name>
    <dbReference type="NCBI Taxonomy" id="246197"/>
    <lineage>
        <taxon>Bacteria</taxon>
        <taxon>Pseudomonadati</taxon>
        <taxon>Myxococcota</taxon>
        <taxon>Myxococcia</taxon>
        <taxon>Myxococcales</taxon>
        <taxon>Cystobacterineae</taxon>
        <taxon>Myxococcaceae</taxon>
        <taxon>Myxococcus</taxon>
    </lineage>
</organism>
<dbReference type="Proteomes" id="UP000002402">
    <property type="component" value="Chromosome"/>
</dbReference>
<dbReference type="GO" id="GO:0046872">
    <property type="term" value="F:metal ion binding"/>
    <property type="evidence" value="ECO:0007669"/>
    <property type="project" value="UniProtKB-KW"/>
</dbReference>
<keyword evidence="4" id="KW-0862">Zinc</keyword>
<keyword evidence="5" id="KW-0482">Metalloprotease</keyword>
<dbReference type="Gene3D" id="3.40.140.10">
    <property type="entry name" value="Cytidine Deaminase, domain 2"/>
    <property type="match status" value="1"/>
</dbReference>
<dbReference type="EMBL" id="CP000113">
    <property type="protein sequence ID" value="ABF92449.1"/>
    <property type="molecule type" value="Genomic_DNA"/>
</dbReference>
<keyword evidence="1" id="KW-0645">Protease</keyword>
<dbReference type="GO" id="GO:0008237">
    <property type="term" value="F:metallopeptidase activity"/>
    <property type="evidence" value="ECO:0007669"/>
    <property type="project" value="UniProtKB-KW"/>
</dbReference>
<evidence type="ECO:0000256" key="5">
    <source>
        <dbReference type="ARBA" id="ARBA00023049"/>
    </source>
</evidence>
<feature type="domain" description="JAB" evidence="6">
    <location>
        <begin position="19"/>
        <end position="143"/>
    </location>
</feature>
<dbReference type="KEGG" id="mxa:MXAN_7284"/>
<dbReference type="STRING" id="246197.MXAN_7284"/>
<dbReference type="Pfam" id="PF14464">
    <property type="entry name" value="Prok-JAB"/>
    <property type="match status" value="1"/>
</dbReference>
<dbReference type="AlphaFoldDB" id="Q1CW26"/>
<dbReference type="InterPro" id="IPR028090">
    <property type="entry name" value="JAB_dom_prok"/>
</dbReference>
<dbReference type="SUPFAM" id="SSF102712">
    <property type="entry name" value="JAB1/MPN domain"/>
    <property type="match status" value="1"/>
</dbReference>
<evidence type="ECO:0000313" key="7">
    <source>
        <dbReference type="EMBL" id="ABF92449.1"/>
    </source>
</evidence>
<dbReference type="GO" id="GO:0006508">
    <property type="term" value="P:proteolysis"/>
    <property type="evidence" value="ECO:0007669"/>
    <property type="project" value="UniProtKB-KW"/>
</dbReference>
<evidence type="ECO:0000256" key="3">
    <source>
        <dbReference type="ARBA" id="ARBA00022801"/>
    </source>
</evidence>
<keyword evidence="3" id="KW-0378">Hydrolase</keyword>
<evidence type="ECO:0000256" key="1">
    <source>
        <dbReference type="ARBA" id="ARBA00022670"/>
    </source>
</evidence>
<evidence type="ECO:0000256" key="4">
    <source>
        <dbReference type="ARBA" id="ARBA00022833"/>
    </source>
</evidence>
<sequence>MRHLELCSEDARFRVRIPAATVSRLLYLCRVAGRLETGGILVGRYSDALDCALVSAASGPPPDSKRGPTWFQRGTRGLQAWLERRWASRGDHYLGEWHFHPHAEPTPSATDLRQLDAIALSTQYRCPEPLLLIVGGDPRDAWSLSGHVVPRSGLPIQLQRESICNFQNHSRFKR</sequence>
<name>Q1CW26_MYXXD</name>
<dbReference type="HOGENOM" id="CLU_123228_0_0_7"/>
<proteinExistence type="predicted"/>
<keyword evidence="8" id="KW-1185">Reference proteome</keyword>
<accession>Q1CW26</accession>
<dbReference type="EnsemblBacteria" id="ABF92449">
    <property type="protein sequence ID" value="ABF92449"/>
    <property type="gene ID" value="MXAN_7284"/>
</dbReference>
<protein>
    <recommendedName>
        <fullName evidence="6">JAB domain-containing protein</fullName>
    </recommendedName>
</protein>
<gene>
    <name evidence="7" type="ordered locus">MXAN_7284</name>
</gene>
<keyword evidence="2" id="KW-0479">Metal-binding</keyword>
<evidence type="ECO:0000313" key="8">
    <source>
        <dbReference type="Proteomes" id="UP000002402"/>
    </source>
</evidence>
<evidence type="ECO:0000259" key="6">
    <source>
        <dbReference type="Pfam" id="PF14464"/>
    </source>
</evidence>